<dbReference type="InterPro" id="IPR027417">
    <property type="entry name" value="P-loop_NTPase"/>
</dbReference>
<keyword evidence="2" id="KW-1185">Reference proteome</keyword>
<sequence length="176" mass="19209">MKPMNLIFIHGPAAAGKYTIGKILSEETGIPLFHNHLVVDVAMSLFNFGEDGFNAIRATAWRVCIEEAAKAHKSLIFTFNPEATVEPSLIQDLLETYSSNGGVVTIVELKCSDDVIRERIGNESRQKFGKLTDASAFTAIKQQGGFDFPKLAKAAVTIDTEHHTPHEAARLIGEAL</sequence>
<dbReference type="Proteomes" id="UP000717585">
    <property type="component" value="Unassembled WGS sequence"/>
</dbReference>
<accession>A0A8J6AQE1</accession>
<dbReference type="SUPFAM" id="SSF52540">
    <property type="entry name" value="P-loop containing nucleoside triphosphate hydrolases"/>
    <property type="match status" value="1"/>
</dbReference>
<evidence type="ECO:0000313" key="2">
    <source>
        <dbReference type="Proteomes" id="UP000717585"/>
    </source>
</evidence>
<dbReference type="AlphaFoldDB" id="A0A8J6AQE1"/>
<evidence type="ECO:0000313" key="1">
    <source>
        <dbReference type="EMBL" id="KAG9391321.1"/>
    </source>
</evidence>
<gene>
    <name evidence="1" type="ORF">J8273_7605</name>
</gene>
<name>A0A8J6AQE1_9EUKA</name>
<reference evidence="1" key="1">
    <citation type="submission" date="2021-05" db="EMBL/GenBank/DDBJ databases">
        <title>A free-living protist that lacks canonical eukaryotic 1 DNA replication and segregation systems.</title>
        <authorList>
            <person name="Salas-Leiva D.E."/>
            <person name="Tromer E.C."/>
            <person name="Curtis B.A."/>
            <person name="Jerlstrom-Hultqvist J."/>
            <person name="Kolisko M."/>
            <person name="Yi Z."/>
            <person name="Salas-Leiva J.S."/>
            <person name="Gallot-Lavallee L."/>
            <person name="Kops G.J.P.L."/>
            <person name="Archibald J.M."/>
            <person name="Simpson A.G.B."/>
            <person name="Roger A.J."/>
        </authorList>
    </citation>
    <scope>NUCLEOTIDE SEQUENCE</scope>
    <source>
        <strain evidence="1">BICM</strain>
    </source>
</reference>
<dbReference type="EMBL" id="JAHDYR010000057">
    <property type="protein sequence ID" value="KAG9391321.1"/>
    <property type="molecule type" value="Genomic_DNA"/>
</dbReference>
<dbReference type="OrthoDB" id="5426988at2759"/>
<comment type="caution">
    <text evidence="1">The sequence shown here is derived from an EMBL/GenBank/DDBJ whole genome shotgun (WGS) entry which is preliminary data.</text>
</comment>
<organism evidence="1 2">
    <name type="scientific">Carpediemonas membranifera</name>
    <dbReference type="NCBI Taxonomy" id="201153"/>
    <lineage>
        <taxon>Eukaryota</taxon>
        <taxon>Metamonada</taxon>
        <taxon>Carpediemonas-like organisms</taxon>
        <taxon>Carpediemonas</taxon>
    </lineage>
</organism>
<proteinExistence type="predicted"/>
<protein>
    <submittedName>
        <fullName evidence="1">AAA domain</fullName>
    </submittedName>
</protein>
<dbReference type="Gene3D" id="3.40.50.300">
    <property type="entry name" value="P-loop containing nucleotide triphosphate hydrolases"/>
    <property type="match status" value="1"/>
</dbReference>